<dbReference type="SMART" id="SM00871">
    <property type="entry name" value="AraC_E_bind"/>
    <property type="match status" value="1"/>
</dbReference>
<dbReference type="Gene3D" id="3.20.80.10">
    <property type="entry name" value="Regulatory factor, effector binding domain"/>
    <property type="match status" value="1"/>
</dbReference>
<proteinExistence type="inferred from homology"/>
<feature type="domain" description="AraC effector-binding" evidence="3">
    <location>
        <begin position="187"/>
        <end position="340"/>
    </location>
</feature>
<sequence>MKALKYILFLLLIIFIGTAMYIAVQPNEFSFQRSRIIKAPASILYDKVNDYKNWPSFSPWMEAEPDANLTYQDKTSGVNAGYAWQGEILGEGKMTTLSVNENESISQSIEFFEPFKSKSNIDWTFEPTEEGTKVTWAMHGKQDFMTKMYTTFSGSIEENSAPDFERGLFKLDSVVTTDMKKYSVTVNGITEHGGGYYIYNTTSCKISDIPRKMQIMMPKIHEYAIKNNIKMAGAPFIHYLKWDDENNAAIFSCCIPTTEKVITTDIDILTGQLEAFKAVKTTLKGDYSNLKEAWDTAMNYIPNKGLEFAENGPMLETYLTDPSETDNPALWVTEIYIAVK</sequence>
<dbReference type="Pfam" id="PF06445">
    <property type="entry name" value="GyrI-like"/>
    <property type="match status" value="1"/>
</dbReference>
<dbReference type="SUPFAM" id="SSF55961">
    <property type="entry name" value="Bet v1-like"/>
    <property type="match status" value="1"/>
</dbReference>
<keyword evidence="2" id="KW-1133">Transmembrane helix</keyword>
<comment type="similarity">
    <text evidence="1">Belongs to the ribosome association toxin RatA family.</text>
</comment>
<evidence type="ECO:0000256" key="1">
    <source>
        <dbReference type="ARBA" id="ARBA00008918"/>
    </source>
</evidence>
<dbReference type="InterPro" id="IPR011256">
    <property type="entry name" value="Reg_factor_effector_dom_sf"/>
</dbReference>
<name>A0A6N6M9M6_9FLAO</name>
<dbReference type="Pfam" id="PF03364">
    <property type="entry name" value="Polyketide_cyc"/>
    <property type="match status" value="1"/>
</dbReference>
<protein>
    <submittedName>
        <fullName evidence="4">Transcription activator effector-binding protein</fullName>
    </submittedName>
</protein>
<dbReference type="SUPFAM" id="SSF55136">
    <property type="entry name" value="Probable bacterial effector-binding domain"/>
    <property type="match status" value="1"/>
</dbReference>
<gene>
    <name evidence="4" type="ORF">F6U93_12385</name>
</gene>
<keyword evidence="2" id="KW-0472">Membrane</keyword>
<comment type="caution">
    <text evidence="4">The sequence shown here is derived from an EMBL/GenBank/DDBJ whole genome shotgun (WGS) entry which is preliminary data.</text>
</comment>
<feature type="transmembrane region" description="Helical" evidence="2">
    <location>
        <begin position="6"/>
        <end position="24"/>
    </location>
</feature>
<dbReference type="Proteomes" id="UP000441333">
    <property type="component" value="Unassembled WGS sequence"/>
</dbReference>
<dbReference type="InterPro" id="IPR005031">
    <property type="entry name" value="COQ10_START"/>
</dbReference>
<evidence type="ECO:0000259" key="3">
    <source>
        <dbReference type="SMART" id="SM00871"/>
    </source>
</evidence>
<dbReference type="InterPro" id="IPR010499">
    <property type="entry name" value="AraC_E-bd"/>
</dbReference>
<evidence type="ECO:0000313" key="5">
    <source>
        <dbReference type="Proteomes" id="UP000441333"/>
    </source>
</evidence>
<dbReference type="InterPro" id="IPR023393">
    <property type="entry name" value="START-like_dom_sf"/>
</dbReference>
<evidence type="ECO:0000313" key="4">
    <source>
        <dbReference type="EMBL" id="KAB1067209.1"/>
    </source>
</evidence>
<organism evidence="4 5">
    <name type="scientific">Pseudotamlana haliotis</name>
    <dbReference type="NCBI Taxonomy" id="2614804"/>
    <lineage>
        <taxon>Bacteria</taxon>
        <taxon>Pseudomonadati</taxon>
        <taxon>Bacteroidota</taxon>
        <taxon>Flavobacteriia</taxon>
        <taxon>Flavobacteriales</taxon>
        <taxon>Flavobacteriaceae</taxon>
        <taxon>Pseudotamlana</taxon>
    </lineage>
</organism>
<evidence type="ECO:0000256" key="2">
    <source>
        <dbReference type="SAM" id="Phobius"/>
    </source>
</evidence>
<keyword evidence="5" id="KW-1185">Reference proteome</keyword>
<dbReference type="AlphaFoldDB" id="A0A6N6M9M6"/>
<accession>A0A6N6M9M6</accession>
<keyword evidence="2" id="KW-0812">Transmembrane</keyword>
<dbReference type="InterPro" id="IPR029442">
    <property type="entry name" value="GyrI-like"/>
</dbReference>
<reference evidence="4 5" key="1">
    <citation type="submission" date="2019-09" db="EMBL/GenBank/DDBJ databases">
        <authorList>
            <person name="Cao W.R."/>
        </authorList>
    </citation>
    <scope>NUCLEOTIDE SEQUENCE [LARGE SCALE GENOMIC DNA]</scope>
    <source>
        <strain evidence="4 5">B1N29</strain>
    </source>
</reference>
<dbReference type="EMBL" id="WAAT01000050">
    <property type="protein sequence ID" value="KAB1067209.1"/>
    <property type="molecule type" value="Genomic_DNA"/>
</dbReference>
<dbReference type="RefSeq" id="WP_150940272.1">
    <property type="nucleotide sequence ID" value="NZ_WAAT01000050.1"/>
</dbReference>
<dbReference type="Gene3D" id="3.30.530.20">
    <property type="match status" value="1"/>
</dbReference>
<dbReference type="CDD" id="cd07818">
    <property type="entry name" value="SRPBCC_1"/>
    <property type="match status" value="1"/>
</dbReference>